<proteinExistence type="inferred from homology"/>
<protein>
    <submittedName>
        <fullName evidence="2">2-hydroxyacyl-CoA dehydratase</fullName>
    </submittedName>
</protein>
<dbReference type="Pfam" id="PF06050">
    <property type="entry name" value="HGD-D"/>
    <property type="match status" value="1"/>
</dbReference>
<evidence type="ECO:0000313" key="3">
    <source>
        <dbReference type="Proteomes" id="UP000807825"/>
    </source>
</evidence>
<comment type="similarity">
    <text evidence="1">Belongs to the FldB/FldC dehydratase alpha/beta subunit family.</text>
</comment>
<dbReference type="EMBL" id="JACRDE010000618">
    <property type="protein sequence ID" value="MBI5252515.1"/>
    <property type="molecule type" value="Genomic_DNA"/>
</dbReference>
<name>A0A9D6V5J9_9BACT</name>
<evidence type="ECO:0000313" key="2">
    <source>
        <dbReference type="EMBL" id="MBI5252515.1"/>
    </source>
</evidence>
<evidence type="ECO:0000256" key="1">
    <source>
        <dbReference type="ARBA" id="ARBA00005806"/>
    </source>
</evidence>
<dbReference type="Gene3D" id="3.40.50.11890">
    <property type="match status" value="1"/>
</dbReference>
<dbReference type="Gene3D" id="1.20.1270.370">
    <property type="match status" value="1"/>
</dbReference>
<dbReference type="PANTHER" id="PTHR30548">
    <property type="entry name" value="2-HYDROXYGLUTARYL-COA DEHYDRATASE, D-COMPONENT-RELATED"/>
    <property type="match status" value="1"/>
</dbReference>
<organism evidence="2 3">
    <name type="scientific">Desulfomonile tiedjei</name>
    <dbReference type="NCBI Taxonomy" id="2358"/>
    <lineage>
        <taxon>Bacteria</taxon>
        <taxon>Pseudomonadati</taxon>
        <taxon>Thermodesulfobacteriota</taxon>
        <taxon>Desulfomonilia</taxon>
        <taxon>Desulfomonilales</taxon>
        <taxon>Desulfomonilaceae</taxon>
        <taxon>Desulfomonile</taxon>
    </lineage>
</organism>
<sequence>MNKSEILNVFQDVVKEPLNSYVEQWISGGGKVGGYYCSLIPAEIFTAAGMVPYRIRGPRSEDTALADVYLSSNVCTFVRHTVNIALQGEFDFMSGIVCMNGCDQARRAYEVWKQKTKVPFHAFLSVPRTSEERLLSWYKEELEKLIEAMEKHFSVKIRSQELHEAIKLHNAARANLIRLNDLRKRPSPPISGSEALTVTIAAHVMPLKNFNELAEVLLAALNSDQAPRKYRARFIVSGGELDEPEFLKVMEDQGGLVVYEDTCFGARFYEEQVPEEGDPLTKIAERYFYRVPCARMVNSFPARYANVEQIMTDFHADGLIAQRIKQCIVNAGHLYNFTRRGRSNGMPTLVLDREYLAGGYGQVKTRVQAFIENIESKSKKGAEL</sequence>
<accession>A0A9D6V5J9</accession>
<comment type="caution">
    <text evidence="2">The sequence shown here is derived from an EMBL/GenBank/DDBJ whole genome shotgun (WGS) entry which is preliminary data.</text>
</comment>
<dbReference type="AlphaFoldDB" id="A0A9D6V5J9"/>
<dbReference type="Gene3D" id="3.40.50.11900">
    <property type="match status" value="1"/>
</dbReference>
<dbReference type="InterPro" id="IPR010327">
    <property type="entry name" value="FldB/FldC_alpha/beta"/>
</dbReference>
<reference evidence="2" key="1">
    <citation type="submission" date="2020-07" db="EMBL/GenBank/DDBJ databases">
        <title>Huge and variable diversity of episymbiotic CPR bacteria and DPANN archaea in groundwater ecosystems.</title>
        <authorList>
            <person name="He C.Y."/>
            <person name="Keren R."/>
            <person name="Whittaker M."/>
            <person name="Farag I.F."/>
            <person name="Doudna J."/>
            <person name="Cate J.H.D."/>
            <person name="Banfield J.F."/>
        </authorList>
    </citation>
    <scope>NUCLEOTIDE SEQUENCE</scope>
    <source>
        <strain evidence="2">NC_groundwater_1664_Pr3_B-0.1um_52_9</strain>
    </source>
</reference>
<dbReference type="PANTHER" id="PTHR30548:SF1">
    <property type="entry name" value="DEHYDRATASE SUBUNIT MJ0007-RELATED"/>
    <property type="match status" value="1"/>
</dbReference>
<dbReference type="Proteomes" id="UP000807825">
    <property type="component" value="Unassembled WGS sequence"/>
</dbReference>
<gene>
    <name evidence="2" type="ORF">HY912_23725</name>
</gene>